<gene>
    <name evidence="1" type="ORF">EJ02DRAFT_478225</name>
</gene>
<dbReference type="AlphaFoldDB" id="A0A6A5SBW4"/>
<name>A0A6A5SBW4_9PLEO</name>
<proteinExistence type="predicted"/>
<accession>A0A6A5SBW4</accession>
<evidence type="ECO:0000313" key="2">
    <source>
        <dbReference type="Proteomes" id="UP000800038"/>
    </source>
</evidence>
<dbReference type="OrthoDB" id="3786918at2759"/>
<keyword evidence="2" id="KW-1185">Reference proteome</keyword>
<dbReference type="EMBL" id="ML976157">
    <property type="protein sequence ID" value="KAF1937044.1"/>
    <property type="molecule type" value="Genomic_DNA"/>
</dbReference>
<organism evidence="1 2">
    <name type="scientific">Clathrospora elynae</name>
    <dbReference type="NCBI Taxonomy" id="706981"/>
    <lineage>
        <taxon>Eukaryota</taxon>
        <taxon>Fungi</taxon>
        <taxon>Dikarya</taxon>
        <taxon>Ascomycota</taxon>
        <taxon>Pezizomycotina</taxon>
        <taxon>Dothideomycetes</taxon>
        <taxon>Pleosporomycetidae</taxon>
        <taxon>Pleosporales</taxon>
        <taxon>Diademaceae</taxon>
        <taxon>Clathrospora</taxon>
    </lineage>
</organism>
<evidence type="ECO:0000313" key="1">
    <source>
        <dbReference type="EMBL" id="KAF1937044.1"/>
    </source>
</evidence>
<protein>
    <recommendedName>
        <fullName evidence="3">F-box domain-containing protein</fullName>
    </recommendedName>
</protein>
<evidence type="ECO:0008006" key="3">
    <source>
        <dbReference type="Google" id="ProtNLM"/>
    </source>
</evidence>
<dbReference type="Proteomes" id="UP000800038">
    <property type="component" value="Unassembled WGS sequence"/>
</dbReference>
<sequence length="320" mass="36868">MVRGSEIGGVKKSYQMVVHGAPPRSPPQASSMRDQASFLTLCSPIITRRHLQQFKLPIGTANRTKPGTRLLSACVSNDMTDAATRTTFFSLPTELRLQIAAYALEQEPYDGFIQKEVPTLRLDPEYKSSSNLSIRLVCRQFADDFTRLAFQNTIFVLSCNGTQAVDGQPDARLKDVRKLAIDCDHRTPTIANWQEFPFNKECLHLDELSITNCGDLKITFMVGVLRRLRNVKRIRFVKHRWIECYRLMGAVLREDHYQRYDAPNAPNLETTWWDWSHNEQENSFIFVAREPKPAMEEQEYMLFIQPKVDEVMESMARLTS</sequence>
<reference evidence="1" key="1">
    <citation type="journal article" date="2020" name="Stud. Mycol.">
        <title>101 Dothideomycetes genomes: a test case for predicting lifestyles and emergence of pathogens.</title>
        <authorList>
            <person name="Haridas S."/>
            <person name="Albert R."/>
            <person name="Binder M."/>
            <person name="Bloem J."/>
            <person name="Labutti K."/>
            <person name="Salamov A."/>
            <person name="Andreopoulos B."/>
            <person name="Baker S."/>
            <person name="Barry K."/>
            <person name="Bills G."/>
            <person name="Bluhm B."/>
            <person name="Cannon C."/>
            <person name="Castanera R."/>
            <person name="Culley D."/>
            <person name="Daum C."/>
            <person name="Ezra D."/>
            <person name="Gonzalez J."/>
            <person name="Henrissat B."/>
            <person name="Kuo A."/>
            <person name="Liang C."/>
            <person name="Lipzen A."/>
            <person name="Lutzoni F."/>
            <person name="Magnuson J."/>
            <person name="Mondo S."/>
            <person name="Nolan M."/>
            <person name="Ohm R."/>
            <person name="Pangilinan J."/>
            <person name="Park H.-J."/>
            <person name="Ramirez L."/>
            <person name="Alfaro M."/>
            <person name="Sun H."/>
            <person name="Tritt A."/>
            <person name="Yoshinaga Y."/>
            <person name="Zwiers L.-H."/>
            <person name="Turgeon B."/>
            <person name="Goodwin S."/>
            <person name="Spatafora J."/>
            <person name="Crous P."/>
            <person name="Grigoriev I."/>
        </authorList>
    </citation>
    <scope>NUCLEOTIDE SEQUENCE</scope>
    <source>
        <strain evidence="1">CBS 161.51</strain>
    </source>
</reference>